<gene>
    <name evidence="3" type="ORF">BECKMB1821G_GA0114241_104622</name>
</gene>
<comment type="similarity">
    <text evidence="1">Belongs to the N-acylglucosamine 2-epimerase family.</text>
</comment>
<protein>
    <submittedName>
        <fullName evidence="3">N-acylglucosamine 2-epimerase (GlcNAc 2-epimerase)</fullName>
    </submittedName>
</protein>
<sequence>MQRSINKLAILGKVVQLEPERKSFTVRCRSADEFTFEVAQSGYLQVLGNLDALNRDTFPEPSGVLPDHQQGKTLKKYLRVGDLIFVEGVTYENQNQSKHMAHAIVVLQGPDGKPLFEDPSWWLSQTSTMGDEWLIGLFGATQTYTPDNFMANYRTNLDIMGGSMDERLQATATLSRYIYGLSSSYLLTGDENFLSAARAAVTYQMNEFRYPLSGNRHRLWIYGRRLSKSRSVPVLPSENADDNGTIALYEQIYALAGLTQYYRITRDPIVLNEIRLTVQSFEDFFHDSNAEGKSVNGLPGQGGYFSHVDPLTFRPDSERLDTIDPGRGKRLRKNWNSVGDHIPAYLVNLIIALEPLDEDDPKEIREFLDVCKKILDETSDLIMEKFPDPDKNVPYVRERFFADWTPEKDWGWQQDCAIVGHDLKIAWNLTRVACYYLATGNKAKADRAVALAEKLGKAMVTHGLDLLRSGCYDGVWREPESKLPIETVWGTHKDFWQQEQGILAYLILYGYTGKPEYLELGREMAAFWNLHFLDRDNRGVFFRVQEDGSPIIEGAYSQKGGYPIAGYHSYELNYLAHIYTRAYVTGPEDDQGFCLYFSPSENATQRSLNVLPDFVKPGAIEIDEVTVDGIPIEIDKKSKKACNVPLKKSHLGRRIVVRYKNIKK</sequence>
<organism evidence="3">
    <name type="scientific">Candidatus Kentrum sp. MB</name>
    <dbReference type="NCBI Taxonomy" id="2138164"/>
    <lineage>
        <taxon>Bacteria</taxon>
        <taxon>Pseudomonadati</taxon>
        <taxon>Pseudomonadota</taxon>
        <taxon>Gammaproteobacteria</taxon>
        <taxon>Candidatus Kentrum</taxon>
    </lineage>
</organism>
<name>A0A450XIX5_9GAMM</name>
<evidence type="ECO:0000256" key="1">
    <source>
        <dbReference type="ARBA" id="ARBA00008558"/>
    </source>
</evidence>
<evidence type="ECO:0000256" key="2">
    <source>
        <dbReference type="ARBA" id="ARBA00023235"/>
    </source>
</evidence>
<dbReference type="GO" id="GO:0016853">
    <property type="term" value="F:isomerase activity"/>
    <property type="evidence" value="ECO:0007669"/>
    <property type="project" value="UniProtKB-KW"/>
</dbReference>
<reference evidence="3" key="1">
    <citation type="submission" date="2019-02" db="EMBL/GenBank/DDBJ databases">
        <authorList>
            <person name="Gruber-Vodicka R. H."/>
            <person name="Seah K. B. B."/>
        </authorList>
    </citation>
    <scope>NUCLEOTIDE SEQUENCE</scope>
    <source>
        <strain evidence="3">BECK_BZ197</strain>
    </source>
</reference>
<dbReference type="InterPro" id="IPR010819">
    <property type="entry name" value="AGE/CE"/>
</dbReference>
<dbReference type="GO" id="GO:0005975">
    <property type="term" value="P:carbohydrate metabolic process"/>
    <property type="evidence" value="ECO:0007669"/>
    <property type="project" value="InterPro"/>
</dbReference>
<dbReference type="AlphaFoldDB" id="A0A450XIX5"/>
<dbReference type="EMBL" id="CAADFO010000046">
    <property type="protein sequence ID" value="VFK29214.1"/>
    <property type="molecule type" value="Genomic_DNA"/>
</dbReference>
<accession>A0A450XIX5</accession>
<dbReference type="SUPFAM" id="SSF48208">
    <property type="entry name" value="Six-hairpin glycosidases"/>
    <property type="match status" value="1"/>
</dbReference>
<dbReference type="Pfam" id="PF07221">
    <property type="entry name" value="GlcNAc_2-epim"/>
    <property type="match status" value="1"/>
</dbReference>
<dbReference type="InterPro" id="IPR012341">
    <property type="entry name" value="6hp_glycosidase-like_sf"/>
</dbReference>
<evidence type="ECO:0000313" key="3">
    <source>
        <dbReference type="EMBL" id="VFK29214.1"/>
    </source>
</evidence>
<dbReference type="Gene3D" id="1.50.10.10">
    <property type="match status" value="1"/>
</dbReference>
<keyword evidence="2" id="KW-0413">Isomerase</keyword>
<proteinExistence type="inferred from homology"/>
<dbReference type="InterPro" id="IPR008928">
    <property type="entry name" value="6-hairpin_glycosidase_sf"/>
</dbReference>